<dbReference type="PANTHER" id="PTHR13355:SF11">
    <property type="entry name" value="GLUCOSAMINE 6-PHOSPHATE N-ACETYLTRANSFERASE"/>
    <property type="match status" value="1"/>
</dbReference>
<proteinExistence type="inferred from homology"/>
<accession>A0AAD8P3B9</accession>
<dbReference type="GO" id="GO:0004343">
    <property type="term" value="F:glucosamine 6-phosphate N-acetyltransferase activity"/>
    <property type="evidence" value="ECO:0007669"/>
    <property type="project" value="UniProtKB-UniRule"/>
</dbReference>
<dbReference type="EMBL" id="JAUHHV010000001">
    <property type="protein sequence ID" value="KAK1437595.1"/>
    <property type="molecule type" value="Genomic_DNA"/>
</dbReference>
<evidence type="ECO:0000313" key="3">
    <source>
        <dbReference type="Proteomes" id="UP001229421"/>
    </source>
</evidence>
<keyword evidence="1" id="KW-0808">Transferase</keyword>
<comment type="similarity">
    <text evidence="1">Belongs to the acetyltransferase family. GNA1 subfamily.</text>
</comment>
<name>A0AAD8P3B9_TARER</name>
<dbReference type="InterPro" id="IPR039143">
    <property type="entry name" value="GNPNAT1-like"/>
</dbReference>
<keyword evidence="1" id="KW-0012">Acyltransferase</keyword>
<dbReference type="Proteomes" id="UP001229421">
    <property type="component" value="Unassembled WGS sequence"/>
</dbReference>
<comment type="pathway">
    <text evidence="1">Nucleotide-sugar biosynthesis; UDP-N-acetyl-alpha-D-glucosamine biosynthesis; N-acetyl-alpha-D-glucosamine 1-phosphate from alpha-D-glucosamine 6-phosphate (route I): step 1/2.</text>
</comment>
<comment type="subunit">
    <text evidence="1">Homodimer.</text>
</comment>
<sequence>MESNTTISDNEFQKQFEELQSYGDDHIMCVIEDVHLSKNAATGSVFMEKKFIRNCGKIGHIEDVVCFCNWRKGNPKPPKTLGALTSDISVHSSLRPPSSTAT</sequence>
<dbReference type="GO" id="GO:0006048">
    <property type="term" value="P:UDP-N-acetylglucosamine biosynthetic process"/>
    <property type="evidence" value="ECO:0007669"/>
    <property type="project" value="UniProtKB-UniRule"/>
</dbReference>
<protein>
    <recommendedName>
        <fullName evidence="1">Glucosamine 6-phosphate N-acetyltransferase</fullName>
        <ecNumber evidence="1">2.3.1.4</ecNumber>
    </recommendedName>
</protein>
<reference evidence="2" key="1">
    <citation type="journal article" date="2023" name="bioRxiv">
        <title>Improved chromosome-level genome assembly for marigold (Tagetes erecta).</title>
        <authorList>
            <person name="Jiang F."/>
            <person name="Yuan L."/>
            <person name="Wang S."/>
            <person name="Wang H."/>
            <person name="Xu D."/>
            <person name="Wang A."/>
            <person name="Fan W."/>
        </authorList>
    </citation>
    <scope>NUCLEOTIDE SEQUENCE</scope>
    <source>
        <strain evidence="2">WSJ</strain>
        <tissue evidence="2">Leaf</tissue>
    </source>
</reference>
<evidence type="ECO:0000256" key="1">
    <source>
        <dbReference type="RuleBase" id="RU365086"/>
    </source>
</evidence>
<dbReference type="EC" id="2.3.1.4" evidence="1"/>
<evidence type="ECO:0000313" key="2">
    <source>
        <dbReference type="EMBL" id="KAK1437595.1"/>
    </source>
</evidence>
<keyword evidence="3" id="KW-1185">Reference proteome</keyword>
<dbReference type="AlphaFoldDB" id="A0AAD8P3B9"/>
<comment type="catalytic activity">
    <reaction evidence="1">
        <text>D-glucosamine 6-phosphate + acetyl-CoA = N-acetyl-D-glucosamine 6-phosphate + CoA + H(+)</text>
        <dbReference type="Rhea" id="RHEA:10292"/>
        <dbReference type="ChEBI" id="CHEBI:15378"/>
        <dbReference type="ChEBI" id="CHEBI:57287"/>
        <dbReference type="ChEBI" id="CHEBI:57288"/>
        <dbReference type="ChEBI" id="CHEBI:57513"/>
        <dbReference type="ChEBI" id="CHEBI:58725"/>
        <dbReference type="EC" id="2.3.1.4"/>
    </reaction>
</comment>
<organism evidence="2 3">
    <name type="scientific">Tagetes erecta</name>
    <name type="common">African marigold</name>
    <dbReference type="NCBI Taxonomy" id="13708"/>
    <lineage>
        <taxon>Eukaryota</taxon>
        <taxon>Viridiplantae</taxon>
        <taxon>Streptophyta</taxon>
        <taxon>Embryophyta</taxon>
        <taxon>Tracheophyta</taxon>
        <taxon>Spermatophyta</taxon>
        <taxon>Magnoliopsida</taxon>
        <taxon>eudicotyledons</taxon>
        <taxon>Gunneridae</taxon>
        <taxon>Pentapetalae</taxon>
        <taxon>asterids</taxon>
        <taxon>campanulids</taxon>
        <taxon>Asterales</taxon>
        <taxon>Asteraceae</taxon>
        <taxon>Asteroideae</taxon>
        <taxon>Heliantheae alliance</taxon>
        <taxon>Tageteae</taxon>
        <taxon>Tagetes</taxon>
    </lineage>
</organism>
<dbReference type="Gene3D" id="3.40.630.30">
    <property type="match status" value="1"/>
</dbReference>
<gene>
    <name evidence="2" type="ORF">QVD17_03389</name>
</gene>
<comment type="caution">
    <text evidence="2">The sequence shown here is derived from an EMBL/GenBank/DDBJ whole genome shotgun (WGS) entry which is preliminary data.</text>
</comment>
<dbReference type="PANTHER" id="PTHR13355">
    <property type="entry name" value="GLUCOSAMINE 6-PHOSPHATE N-ACETYLTRANSFERASE"/>
    <property type="match status" value="1"/>
</dbReference>